<gene>
    <name evidence="1" type="ORF">BDN72DRAFT_777960</name>
</gene>
<proteinExistence type="predicted"/>
<organism evidence="1 2">
    <name type="scientific">Pluteus cervinus</name>
    <dbReference type="NCBI Taxonomy" id="181527"/>
    <lineage>
        <taxon>Eukaryota</taxon>
        <taxon>Fungi</taxon>
        <taxon>Dikarya</taxon>
        <taxon>Basidiomycota</taxon>
        <taxon>Agaricomycotina</taxon>
        <taxon>Agaricomycetes</taxon>
        <taxon>Agaricomycetidae</taxon>
        <taxon>Agaricales</taxon>
        <taxon>Pluteineae</taxon>
        <taxon>Pluteaceae</taxon>
        <taxon>Pluteus</taxon>
    </lineage>
</organism>
<name>A0ACD3A7L8_9AGAR</name>
<dbReference type="EMBL" id="ML208637">
    <property type="protein sequence ID" value="TFK61680.1"/>
    <property type="molecule type" value="Genomic_DNA"/>
</dbReference>
<sequence>NRWFLVEFIPAAATKPGASTLDGKSIHFAIKQSTIANFGDTGWGAIGLSLNVKYYSPMTNICIIRVGRDQHKIAWGALTLLTSIDGVRYLPNVIHVSGTIKHAQLAAIEHNRVVIARYRALANLPATYQDSYDKYLEQSDREIEMLQD</sequence>
<accession>A0ACD3A7L8</accession>
<evidence type="ECO:0000313" key="1">
    <source>
        <dbReference type="EMBL" id="TFK61680.1"/>
    </source>
</evidence>
<evidence type="ECO:0000313" key="2">
    <source>
        <dbReference type="Proteomes" id="UP000308600"/>
    </source>
</evidence>
<dbReference type="Proteomes" id="UP000308600">
    <property type="component" value="Unassembled WGS sequence"/>
</dbReference>
<feature type="non-terminal residue" evidence="1">
    <location>
        <position position="1"/>
    </location>
</feature>
<keyword evidence="2" id="KW-1185">Reference proteome</keyword>
<protein>
    <submittedName>
        <fullName evidence="1">Uncharacterized protein</fullName>
    </submittedName>
</protein>
<reference evidence="1 2" key="1">
    <citation type="journal article" date="2019" name="Nat. Ecol. Evol.">
        <title>Megaphylogeny resolves global patterns of mushroom evolution.</title>
        <authorList>
            <person name="Varga T."/>
            <person name="Krizsan K."/>
            <person name="Foldi C."/>
            <person name="Dima B."/>
            <person name="Sanchez-Garcia M."/>
            <person name="Sanchez-Ramirez S."/>
            <person name="Szollosi G.J."/>
            <person name="Szarkandi J.G."/>
            <person name="Papp V."/>
            <person name="Albert L."/>
            <person name="Andreopoulos W."/>
            <person name="Angelini C."/>
            <person name="Antonin V."/>
            <person name="Barry K.W."/>
            <person name="Bougher N.L."/>
            <person name="Buchanan P."/>
            <person name="Buyck B."/>
            <person name="Bense V."/>
            <person name="Catcheside P."/>
            <person name="Chovatia M."/>
            <person name="Cooper J."/>
            <person name="Damon W."/>
            <person name="Desjardin D."/>
            <person name="Finy P."/>
            <person name="Geml J."/>
            <person name="Haridas S."/>
            <person name="Hughes K."/>
            <person name="Justo A."/>
            <person name="Karasinski D."/>
            <person name="Kautmanova I."/>
            <person name="Kiss B."/>
            <person name="Kocsube S."/>
            <person name="Kotiranta H."/>
            <person name="LaButti K.M."/>
            <person name="Lechner B.E."/>
            <person name="Liimatainen K."/>
            <person name="Lipzen A."/>
            <person name="Lukacs Z."/>
            <person name="Mihaltcheva S."/>
            <person name="Morgado L.N."/>
            <person name="Niskanen T."/>
            <person name="Noordeloos M.E."/>
            <person name="Ohm R.A."/>
            <person name="Ortiz-Santana B."/>
            <person name="Ovrebo C."/>
            <person name="Racz N."/>
            <person name="Riley R."/>
            <person name="Savchenko A."/>
            <person name="Shiryaev A."/>
            <person name="Soop K."/>
            <person name="Spirin V."/>
            <person name="Szebenyi C."/>
            <person name="Tomsovsky M."/>
            <person name="Tulloss R.E."/>
            <person name="Uehling J."/>
            <person name="Grigoriev I.V."/>
            <person name="Vagvolgyi C."/>
            <person name="Papp T."/>
            <person name="Martin F.M."/>
            <person name="Miettinen O."/>
            <person name="Hibbett D.S."/>
            <person name="Nagy L.G."/>
        </authorList>
    </citation>
    <scope>NUCLEOTIDE SEQUENCE [LARGE SCALE GENOMIC DNA]</scope>
    <source>
        <strain evidence="1 2">NL-1719</strain>
    </source>
</reference>